<reference evidence="2 3" key="1">
    <citation type="journal article" date="2016" name="Nat. Commun.">
        <title>Thousands of microbial genomes shed light on interconnected biogeochemical processes in an aquifer system.</title>
        <authorList>
            <person name="Anantharaman K."/>
            <person name="Brown C.T."/>
            <person name="Hug L.A."/>
            <person name="Sharon I."/>
            <person name="Castelle C.J."/>
            <person name="Probst A.J."/>
            <person name="Thomas B.C."/>
            <person name="Singh A."/>
            <person name="Wilkins M.J."/>
            <person name="Karaoz U."/>
            <person name="Brodie E.L."/>
            <person name="Williams K.H."/>
            <person name="Hubbard S.S."/>
            <person name="Banfield J.F."/>
        </authorList>
    </citation>
    <scope>NUCLEOTIDE SEQUENCE [LARGE SCALE GENOMIC DNA]</scope>
</reference>
<keyword evidence="1" id="KW-0732">Signal</keyword>
<organism evidence="2 3">
    <name type="scientific">Candidatus Coatesbacteria bacterium RBG_13_66_14</name>
    <dbReference type="NCBI Taxonomy" id="1817816"/>
    <lineage>
        <taxon>Bacteria</taxon>
        <taxon>Candidatus Coatesiibacteriota</taxon>
    </lineage>
</organism>
<evidence type="ECO:0000256" key="1">
    <source>
        <dbReference type="SAM" id="SignalP"/>
    </source>
</evidence>
<dbReference type="Proteomes" id="UP000177187">
    <property type="component" value="Unassembled WGS sequence"/>
</dbReference>
<comment type="caution">
    <text evidence="2">The sequence shown here is derived from an EMBL/GenBank/DDBJ whole genome shotgun (WGS) entry which is preliminary data.</text>
</comment>
<dbReference type="STRING" id="1817816.A2Y64_02225"/>
<name>A0A1F5EVZ0_9BACT</name>
<dbReference type="AlphaFoldDB" id="A0A1F5EVZ0"/>
<dbReference type="EMBL" id="MFAF01000147">
    <property type="protein sequence ID" value="OGD71542.1"/>
    <property type="molecule type" value="Genomic_DNA"/>
</dbReference>
<feature type="signal peptide" evidence="1">
    <location>
        <begin position="1"/>
        <end position="19"/>
    </location>
</feature>
<proteinExistence type="predicted"/>
<feature type="chain" id="PRO_5009518381" evidence="1">
    <location>
        <begin position="20"/>
        <end position="252"/>
    </location>
</feature>
<gene>
    <name evidence="2" type="ORF">A2Y64_02225</name>
</gene>
<protein>
    <submittedName>
        <fullName evidence="2">Uncharacterized protein</fullName>
    </submittedName>
</protein>
<evidence type="ECO:0000313" key="2">
    <source>
        <dbReference type="EMBL" id="OGD71542.1"/>
    </source>
</evidence>
<sequence length="252" mass="26562">MRALALVGVILALSTAAGSADVQLLFAGADGEELAALTEAWPEAGLLPPDVPWDAPYPELLPLLVGDVPTLIIAVNAGPSGLAVSGRLLGRGGYDERLGTVHIAASRSSLLEAARQFLARVGTSSGSTTTATPGEVPTPGAGEIAGKLEKISGWGVAPAGGITDDESRRRTRLRAYDAAEADFLDRLEDTLYPKTLLDVASYRQVVALVRGYLFVSREERRTGDETYGIELRLTPEGIRRLTGLLFTRLGAP</sequence>
<accession>A0A1F5EVZ0</accession>
<evidence type="ECO:0000313" key="3">
    <source>
        <dbReference type="Proteomes" id="UP000177187"/>
    </source>
</evidence>